<protein>
    <submittedName>
        <fullName evidence="2">F-box domain-containing protein</fullName>
    </submittedName>
</protein>
<dbReference type="InterPro" id="IPR036047">
    <property type="entry name" value="F-box-like_dom_sf"/>
</dbReference>
<evidence type="ECO:0000259" key="1">
    <source>
        <dbReference type="Pfam" id="PF00646"/>
    </source>
</evidence>
<name>A0A090D0C4_9BACT</name>
<evidence type="ECO:0000313" key="2">
    <source>
        <dbReference type="EMBL" id="CDR34977.1"/>
    </source>
</evidence>
<dbReference type="Proteomes" id="UP000031552">
    <property type="component" value="Unassembled WGS sequence"/>
</dbReference>
<dbReference type="RefSeq" id="WP_154017694.1">
    <property type="nucleotide sequence ID" value="NZ_CCEJ010000011.1"/>
</dbReference>
<dbReference type="EMBL" id="CCEJ010000011">
    <property type="protein sequence ID" value="CDR34977.1"/>
    <property type="molecule type" value="Genomic_DNA"/>
</dbReference>
<keyword evidence="3" id="KW-1185">Reference proteome</keyword>
<dbReference type="SUPFAM" id="SSF81383">
    <property type="entry name" value="F-box domain"/>
    <property type="match status" value="1"/>
</dbReference>
<reference evidence="2" key="2">
    <citation type="submission" date="2014-09" db="EMBL/GenBank/DDBJ databases">
        <title>Criblamydia sequanensis harbors a mega-plasmid encoding arsenite resistance.</title>
        <authorList>
            <person name="Bertelli C."/>
            <person name="Goesmann A."/>
            <person name="Greub G."/>
        </authorList>
    </citation>
    <scope>NUCLEOTIDE SEQUENCE [LARGE SCALE GENOMIC DNA]</scope>
    <source>
        <strain evidence="2">CRIB-18</strain>
    </source>
</reference>
<dbReference type="Pfam" id="PF00646">
    <property type="entry name" value="F-box"/>
    <property type="match status" value="1"/>
</dbReference>
<evidence type="ECO:0000313" key="3">
    <source>
        <dbReference type="Proteomes" id="UP000031552"/>
    </source>
</evidence>
<sequence length="296" mass="33477">MQQVSSAKITPAFIPCLGPVPEGSTEKFVAIPKELRVLIFSQLNASSREVTASVCRSWRSEVIYLELTQFRNWVYTLAEKLGNPSLDELITELSGNPSSLKELTSLKDSLYSTLAKLPIVTLKCLLTILFVEGIFIDTQYLGSKVMSFFKDDPKTLSCFTEVILELVKMGYVEKGWEAVQDIPLNEESYRKFIEKFLKKGNAEKVGDIATLHYSDDKKIQLIDILLGTTKIASLYKRNLKEEDVEPLALRIAESLPKDSSLKWLKIIASHFEFKNRMEPLPQEEDPDEIESACILS</sequence>
<comment type="caution">
    <text evidence="2">The sequence shown here is derived from an EMBL/GenBank/DDBJ whole genome shotgun (WGS) entry which is preliminary data.</text>
</comment>
<accession>A0A090D0C4</accession>
<dbReference type="STRING" id="1437425.CSEC_2171"/>
<gene>
    <name evidence="2" type="ORF">CSEC_2171</name>
</gene>
<dbReference type="AlphaFoldDB" id="A0A090D0C4"/>
<reference evidence="2" key="1">
    <citation type="submission" date="2013-12" db="EMBL/GenBank/DDBJ databases">
        <authorList>
            <person name="Linke B."/>
        </authorList>
    </citation>
    <scope>NUCLEOTIDE SEQUENCE [LARGE SCALE GENOMIC DNA]</scope>
    <source>
        <strain evidence="2">CRIB-18</strain>
    </source>
</reference>
<dbReference type="InterPro" id="IPR001810">
    <property type="entry name" value="F-box_dom"/>
</dbReference>
<proteinExistence type="predicted"/>
<organism evidence="2 3">
    <name type="scientific">Candidatus Criblamydia sequanensis CRIB-18</name>
    <dbReference type="NCBI Taxonomy" id="1437425"/>
    <lineage>
        <taxon>Bacteria</taxon>
        <taxon>Pseudomonadati</taxon>
        <taxon>Chlamydiota</taxon>
        <taxon>Chlamydiia</taxon>
        <taxon>Parachlamydiales</taxon>
        <taxon>Candidatus Criblamydiaceae</taxon>
        <taxon>Candidatus Criblamydia</taxon>
    </lineage>
</organism>
<feature type="domain" description="F-box" evidence="1">
    <location>
        <begin position="31"/>
        <end position="60"/>
    </location>
</feature>